<gene>
    <name evidence="2" type="ORF">MBAV_000546</name>
</gene>
<dbReference type="AlphaFoldDB" id="A0A0F3GZE5"/>
<feature type="signal peptide" evidence="1">
    <location>
        <begin position="1"/>
        <end position="22"/>
    </location>
</feature>
<proteinExistence type="predicted"/>
<dbReference type="Proteomes" id="UP000033423">
    <property type="component" value="Unassembled WGS sequence"/>
</dbReference>
<name>A0A0F3GZE5_9BACT</name>
<keyword evidence="1" id="KW-0732">Signal</keyword>
<organism evidence="2 3">
    <name type="scientific">Candidatus Magnetobacterium bavaricum</name>
    <dbReference type="NCBI Taxonomy" id="29290"/>
    <lineage>
        <taxon>Bacteria</taxon>
        <taxon>Pseudomonadati</taxon>
        <taxon>Nitrospirota</taxon>
        <taxon>Thermodesulfovibrionia</taxon>
        <taxon>Thermodesulfovibrionales</taxon>
        <taxon>Candidatus Magnetobacteriaceae</taxon>
        <taxon>Candidatus Magnetobacterium</taxon>
    </lineage>
</organism>
<comment type="caution">
    <text evidence="2">The sequence shown here is derived from an EMBL/GenBank/DDBJ whole genome shotgun (WGS) entry which is preliminary data.</text>
</comment>
<evidence type="ECO:0000256" key="1">
    <source>
        <dbReference type="SAM" id="SignalP"/>
    </source>
</evidence>
<evidence type="ECO:0000313" key="3">
    <source>
        <dbReference type="Proteomes" id="UP000033423"/>
    </source>
</evidence>
<protein>
    <submittedName>
        <fullName evidence="2">Secreted protein</fullName>
    </submittedName>
</protein>
<reference evidence="2 3" key="1">
    <citation type="submission" date="2015-02" db="EMBL/GenBank/DDBJ databases">
        <title>Single-cell genomics of uncultivated deep-branching MTB reveals a conserved set of magnetosome genes.</title>
        <authorList>
            <person name="Kolinko S."/>
            <person name="Richter M."/>
            <person name="Glockner F.O."/>
            <person name="Brachmann A."/>
            <person name="Schuler D."/>
        </authorList>
    </citation>
    <scope>NUCLEOTIDE SEQUENCE [LARGE SCALE GENOMIC DNA]</scope>
    <source>
        <strain evidence="2">TM-1</strain>
    </source>
</reference>
<accession>A0A0F3GZE5</accession>
<feature type="chain" id="PRO_5002461143" evidence="1">
    <location>
        <begin position="23"/>
        <end position="134"/>
    </location>
</feature>
<dbReference type="EMBL" id="LACI01000246">
    <property type="protein sequence ID" value="KJU87261.1"/>
    <property type="molecule type" value="Genomic_DNA"/>
</dbReference>
<evidence type="ECO:0000313" key="2">
    <source>
        <dbReference type="EMBL" id="KJU87261.1"/>
    </source>
</evidence>
<sequence>MKKVVLTLLAVIASTWVCLLSASGDTFELLKGATTTGAGKVVDVSYAEFRSWSCDVLVSDSTATAVKVRIEGNQGGSLFAPGGMAEYTLTVPELAAGIGSFSITDIPVNVIRANLVTLTGGSSPAVTVKCTGVK</sequence>
<keyword evidence="3" id="KW-1185">Reference proteome</keyword>